<gene>
    <name evidence="3" type="ORF">ACFQV2_25110</name>
</gene>
<feature type="domain" description="F5/8 type C" evidence="2">
    <location>
        <begin position="311"/>
        <end position="413"/>
    </location>
</feature>
<dbReference type="SUPFAM" id="SSF51445">
    <property type="entry name" value="(Trans)glycosidases"/>
    <property type="match status" value="1"/>
</dbReference>
<evidence type="ECO:0000256" key="1">
    <source>
        <dbReference type="SAM" id="MobiDB-lite"/>
    </source>
</evidence>
<evidence type="ECO:0000259" key="2">
    <source>
        <dbReference type="PROSITE" id="PS50022"/>
    </source>
</evidence>
<sequence length="413" mass="44738">MSGTGAGYDKGMVINSWNNGWYSPTAAIADGYKVINSNDGLLYVVPFADYYHGQGLDGSSIFLNWSPNIFGGSNNLTAQHPSLLGAMPAVWNDLVRATYTELQVHGLVEKSFAALAQKMWSPTKGGTDYSAFLSKVLAVGQGPGTTYLPDTLDNRTPGDLAYRKPATASSTEAPSLAPTNAVDGSDSTRWASQYSDSQWLQVDLGGARTVTSVRLNWEAAHGRDYDIQTSTDGVTWTTVAQRRARTTAGLDTLTFPATTARYVRMLGITRGTTYGYSLYSFEVFGGDLAQGKPASASSVETPSFLASNAVDGSPTTRWSSQYSNTQWLRVDLGVRSTFTSVALTWEAAYGRDYDIQVSDDGTTWTTVAQRRGRTTAGQDTLTFPATTARYVRMLGITRGTTYGYSLYTFEVRP</sequence>
<feature type="domain" description="F5/8 type C" evidence="2">
    <location>
        <begin position="146"/>
        <end position="286"/>
    </location>
</feature>
<dbReference type="InterPro" id="IPR008979">
    <property type="entry name" value="Galactose-bd-like_sf"/>
</dbReference>
<reference evidence="4" key="1">
    <citation type="journal article" date="2019" name="Int. J. Syst. Evol. Microbiol.">
        <title>The Global Catalogue of Microorganisms (GCM) 10K type strain sequencing project: providing services to taxonomists for standard genome sequencing and annotation.</title>
        <authorList>
            <consortium name="The Broad Institute Genomics Platform"/>
            <consortium name="The Broad Institute Genome Sequencing Center for Infectious Disease"/>
            <person name="Wu L."/>
            <person name="Ma J."/>
        </authorList>
    </citation>
    <scope>NUCLEOTIDE SEQUENCE [LARGE SCALE GENOMIC DNA]</scope>
    <source>
        <strain evidence="4">JCM 17695</strain>
    </source>
</reference>
<dbReference type="SUPFAM" id="SSF49785">
    <property type="entry name" value="Galactose-binding domain-like"/>
    <property type="match status" value="2"/>
</dbReference>
<evidence type="ECO:0000313" key="4">
    <source>
        <dbReference type="Proteomes" id="UP001596512"/>
    </source>
</evidence>
<dbReference type="Proteomes" id="UP001596512">
    <property type="component" value="Unassembled WGS sequence"/>
</dbReference>
<dbReference type="InterPro" id="IPR017853">
    <property type="entry name" value="GH"/>
</dbReference>
<dbReference type="PANTHER" id="PTHR45713">
    <property type="entry name" value="FTP DOMAIN-CONTAINING PROTEIN"/>
    <property type="match status" value="1"/>
</dbReference>
<keyword evidence="4" id="KW-1185">Reference proteome</keyword>
<comment type="caution">
    <text evidence="3">The sequence shown here is derived from an EMBL/GenBank/DDBJ whole genome shotgun (WGS) entry which is preliminary data.</text>
</comment>
<dbReference type="Pfam" id="PF00754">
    <property type="entry name" value="F5_F8_type_C"/>
    <property type="match status" value="1"/>
</dbReference>
<feature type="region of interest" description="Disordered" evidence="1">
    <location>
        <begin position="165"/>
        <end position="187"/>
    </location>
</feature>
<evidence type="ECO:0000313" key="3">
    <source>
        <dbReference type="EMBL" id="MFC7616265.1"/>
    </source>
</evidence>
<proteinExistence type="predicted"/>
<organism evidence="3 4">
    <name type="scientific">Actinokineospora soli</name>
    <dbReference type="NCBI Taxonomy" id="1048753"/>
    <lineage>
        <taxon>Bacteria</taxon>
        <taxon>Bacillati</taxon>
        <taxon>Actinomycetota</taxon>
        <taxon>Actinomycetes</taxon>
        <taxon>Pseudonocardiales</taxon>
        <taxon>Pseudonocardiaceae</taxon>
        <taxon>Actinokineospora</taxon>
    </lineage>
</organism>
<dbReference type="InterPro" id="IPR051941">
    <property type="entry name" value="BG_Antigen-Binding_Lectin"/>
</dbReference>
<name>A0ABW2TR52_9PSEU</name>
<dbReference type="PANTHER" id="PTHR45713:SF6">
    <property type="entry name" value="F5_8 TYPE C DOMAIN-CONTAINING PROTEIN"/>
    <property type="match status" value="1"/>
</dbReference>
<dbReference type="InterPro" id="IPR000421">
    <property type="entry name" value="FA58C"/>
</dbReference>
<dbReference type="EMBL" id="JBHTEY010000004">
    <property type="protein sequence ID" value="MFC7616265.1"/>
    <property type="molecule type" value="Genomic_DNA"/>
</dbReference>
<dbReference type="Pfam" id="PF22633">
    <property type="entry name" value="F5_F8_type_C_2"/>
    <property type="match status" value="1"/>
</dbReference>
<dbReference type="Gene3D" id="2.60.120.260">
    <property type="entry name" value="Galactose-binding domain-like"/>
    <property type="match status" value="2"/>
</dbReference>
<dbReference type="PROSITE" id="PS50022">
    <property type="entry name" value="FA58C_3"/>
    <property type="match status" value="2"/>
</dbReference>
<accession>A0ABW2TR52</accession>
<protein>
    <submittedName>
        <fullName evidence="3">Discoidin domain-containing protein</fullName>
    </submittedName>
</protein>
<dbReference type="Gene3D" id="3.20.20.80">
    <property type="entry name" value="Glycosidases"/>
    <property type="match status" value="1"/>
</dbReference>